<evidence type="ECO:0000313" key="15">
    <source>
        <dbReference type="Proteomes" id="UP000706333"/>
    </source>
</evidence>
<comment type="function">
    <text evidence="11">Component of the F(0) channel, it forms part of the peripheral stalk, linking F(1) to F(0). The b'-subunit is a diverged and duplicated form of b found in plants and photosynthetic bacteria.</text>
</comment>
<dbReference type="RefSeq" id="WP_201158480.1">
    <property type="nucleotide sequence ID" value="NZ_NHSD01000321.1"/>
</dbReference>
<comment type="similarity">
    <text evidence="1 13">Belongs to the ATPase B chain family.</text>
</comment>
<organism evidence="14 15">
    <name type="scientific">Rhodobaculum claviforme</name>
    <dbReference type="NCBI Taxonomy" id="1549854"/>
    <lineage>
        <taxon>Bacteria</taxon>
        <taxon>Pseudomonadati</taxon>
        <taxon>Pseudomonadota</taxon>
        <taxon>Alphaproteobacteria</taxon>
        <taxon>Rhodobacterales</taxon>
        <taxon>Paracoccaceae</taxon>
        <taxon>Rhodobaculum</taxon>
    </lineage>
</organism>
<comment type="function">
    <text evidence="10 13">F(1)F(0) ATP synthase produces ATP from ADP in the presence of a proton or sodium gradient. F-type ATPases consist of two structural domains, F(1) containing the extramembraneous catalytic core and F(0) containing the membrane proton channel, linked together by a central stalk and a peripheral stalk. During catalysis, ATP synthesis in the catalytic domain of F(1) is coupled via a rotary mechanism of the central stalk subunits to proton translocation.</text>
</comment>
<evidence type="ECO:0000256" key="6">
    <source>
        <dbReference type="ARBA" id="ARBA00022989"/>
    </source>
</evidence>
<dbReference type="PANTHER" id="PTHR33445:SF2">
    <property type="entry name" value="ATP SYNTHASE SUBUNIT B', CHLOROPLASTIC"/>
    <property type="match status" value="1"/>
</dbReference>
<keyword evidence="2 13" id="KW-0813">Transport</keyword>
<dbReference type="HAMAP" id="MF_01398">
    <property type="entry name" value="ATP_synth_b_bprime"/>
    <property type="match status" value="1"/>
</dbReference>
<keyword evidence="3 13" id="KW-0138">CF(0)</keyword>
<evidence type="ECO:0000256" key="13">
    <source>
        <dbReference type="HAMAP-Rule" id="MF_01398"/>
    </source>
</evidence>
<comment type="subunit">
    <text evidence="13">F-type ATPases have 2 components, F(1) - the catalytic core - and F(0) - the membrane proton channel. F(1) has five subunits: alpha(3), beta(3), gamma(1), delta(1), epsilon(1). F(0) has three main subunits: a(1), b(2) and c(10-14). The alpha and beta chains form an alternating ring which encloses part of the gamma chain. F(1) is attached to F(0) by a central stalk formed by the gamma and epsilon chains, while a peripheral stalk is formed by the delta and b chains.</text>
</comment>
<keyword evidence="4 13" id="KW-0812">Transmembrane</keyword>
<dbReference type="GO" id="GO:0012505">
    <property type="term" value="C:endomembrane system"/>
    <property type="evidence" value="ECO:0007669"/>
    <property type="project" value="UniProtKB-SubCell"/>
</dbReference>
<keyword evidence="8 13" id="KW-0472">Membrane</keyword>
<dbReference type="AlphaFoldDB" id="A0A934TNA5"/>
<evidence type="ECO:0000256" key="8">
    <source>
        <dbReference type="ARBA" id="ARBA00023136"/>
    </source>
</evidence>
<dbReference type="GO" id="GO:0005886">
    <property type="term" value="C:plasma membrane"/>
    <property type="evidence" value="ECO:0007669"/>
    <property type="project" value="UniProtKB-SubCell"/>
</dbReference>
<keyword evidence="7 13" id="KW-0406">Ion transport</keyword>
<evidence type="ECO:0000256" key="2">
    <source>
        <dbReference type="ARBA" id="ARBA00022448"/>
    </source>
</evidence>
<dbReference type="Proteomes" id="UP000706333">
    <property type="component" value="Unassembled WGS sequence"/>
</dbReference>
<gene>
    <name evidence="13" type="primary">atpF</name>
    <name evidence="14" type="ORF">CCR87_15500</name>
</gene>
<evidence type="ECO:0000256" key="4">
    <source>
        <dbReference type="ARBA" id="ARBA00022692"/>
    </source>
</evidence>
<dbReference type="EMBL" id="NHSD01000321">
    <property type="protein sequence ID" value="MBK5928721.1"/>
    <property type="molecule type" value="Genomic_DNA"/>
</dbReference>
<keyword evidence="13" id="KW-1003">Cell membrane</keyword>
<reference evidence="14" key="2">
    <citation type="journal article" date="2020" name="Microorganisms">
        <title>Osmotic Adaptation and Compatible Solute Biosynthesis of Phototrophic Bacteria as Revealed from Genome Analyses.</title>
        <authorList>
            <person name="Imhoff J.F."/>
            <person name="Rahn T."/>
            <person name="Kunzel S."/>
            <person name="Keller A."/>
            <person name="Neulinger S.C."/>
        </authorList>
    </citation>
    <scope>NUCLEOTIDE SEQUENCE</scope>
    <source>
        <strain evidence="14">LMG 28126</strain>
    </source>
</reference>
<dbReference type="PANTHER" id="PTHR33445">
    <property type="entry name" value="ATP SYNTHASE SUBUNIT B', CHLOROPLASTIC"/>
    <property type="match status" value="1"/>
</dbReference>
<dbReference type="Pfam" id="PF00430">
    <property type="entry name" value="ATP-synt_B"/>
    <property type="match status" value="1"/>
</dbReference>
<evidence type="ECO:0000256" key="11">
    <source>
        <dbReference type="ARBA" id="ARBA00025614"/>
    </source>
</evidence>
<comment type="subcellular location">
    <subcellularLocation>
        <location evidence="13">Cell membrane</location>
        <topology evidence="13">Single-pass membrane protein</topology>
    </subcellularLocation>
    <subcellularLocation>
        <location evidence="12">Endomembrane system</location>
        <topology evidence="12">Single-pass membrane protein</topology>
    </subcellularLocation>
</comment>
<dbReference type="InterPro" id="IPR050059">
    <property type="entry name" value="ATP_synthase_B_chain"/>
</dbReference>
<dbReference type="GO" id="GO:0045259">
    <property type="term" value="C:proton-transporting ATP synthase complex"/>
    <property type="evidence" value="ECO:0007669"/>
    <property type="project" value="UniProtKB-KW"/>
</dbReference>
<reference evidence="14" key="1">
    <citation type="submission" date="2017-05" db="EMBL/GenBank/DDBJ databases">
        <authorList>
            <person name="Imhoff J.F."/>
            <person name="Rahn T."/>
            <person name="Kuenzel S."/>
            <person name="Neulinger S.C."/>
        </authorList>
    </citation>
    <scope>NUCLEOTIDE SEQUENCE</scope>
    <source>
        <strain evidence="14">LMG 28126</strain>
    </source>
</reference>
<evidence type="ECO:0000256" key="9">
    <source>
        <dbReference type="ARBA" id="ARBA00023310"/>
    </source>
</evidence>
<proteinExistence type="inferred from homology"/>
<evidence type="ECO:0000256" key="7">
    <source>
        <dbReference type="ARBA" id="ARBA00023065"/>
    </source>
</evidence>
<name>A0A934TNA5_9RHOB</name>
<comment type="caution">
    <text evidence="14">The sequence shown here is derived from an EMBL/GenBank/DDBJ whole genome shotgun (WGS) entry which is preliminary data.</text>
</comment>
<protein>
    <recommendedName>
        <fullName evidence="13">ATP synthase subunit b</fullName>
    </recommendedName>
    <alternativeName>
        <fullName evidence="13">ATP synthase F(0) sector subunit b</fullName>
    </alternativeName>
    <alternativeName>
        <fullName evidence="13">ATPase subunit I</fullName>
    </alternativeName>
    <alternativeName>
        <fullName evidence="13">F-type ATPase subunit b</fullName>
        <shortName evidence="13">F-ATPase subunit b</shortName>
    </alternativeName>
</protein>
<dbReference type="InterPro" id="IPR002146">
    <property type="entry name" value="ATP_synth_b/b'su_bac/chlpt"/>
</dbReference>
<evidence type="ECO:0000313" key="14">
    <source>
        <dbReference type="EMBL" id="MBK5928721.1"/>
    </source>
</evidence>
<evidence type="ECO:0000256" key="3">
    <source>
        <dbReference type="ARBA" id="ARBA00022547"/>
    </source>
</evidence>
<keyword evidence="15" id="KW-1185">Reference proteome</keyword>
<keyword evidence="6 13" id="KW-1133">Transmembrane helix</keyword>
<evidence type="ECO:0000256" key="1">
    <source>
        <dbReference type="ARBA" id="ARBA00005513"/>
    </source>
</evidence>
<keyword evidence="9 13" id="KW-0066">ATP synthesis</keyword>
<accession>A0A934TNA5</accession>
<dbReference type="GO" id="GO:0046961">
    <property type="term" value="F:proton-transporting ATPase activity, rotational mechanism"/>
    <property type="evidence" value="ECO:0007669"/>
    <property type="project" value="TreeGrafter"/>
</dbReference>
<sequence length="254" mass="26295">MSFDPWTLGFQAVNVLVLVWLLHRFFWTPVAAMIAERQARSATLLAAAEATRAEADTALADLEAARAAIAVERDAMLAAAHKDAEAARAAILDAARDEATALHDTARAARVRAAAALKRAARQEAQGLAVTIARRLAARLDGAAIDAAFLGWLVQGIADLSAAERAALSVARLEVVSATPPDAGAQARIAAALSAALGAPVTPGFRTDPALIAGHELHSPHFSLRNSWAADLERIAAALRADPDGNAGVTSDAA</sequence>
<dbReference type="GO" id="GO:0046933">
    <property type="term" value="F:proton-transporting ATP synthase activity, rotational mechanism"/>
    <property type="evidence" value="ECO:0007669"/>
    <property type="project" value="UniProtKB-UniRule"/>
</dbReference>
<evidence type="ECO:0000256" key="5">
    <source>
        <dbReference type="ARBA" id="ARBA00022781"/>
    </source>
</evidence>
<evidence type="ECO:0000256" key="12">
    <source>
        <dbReference type="ARBA" id="ARBA00037847"/>
    </source>
</evidence>
<keyword evidence="5 13" id="KW-0375">Hydrogen ion transport</keyword>
<evidence type="ECO:0000256" key="10">
    <source>
        <dbReference type="ARBA" id="ARBA00025198"/>
    </source>
</evidence>